<dbReference type="EMBL" id="SCEB01012725">
    <property type="protein sequence ID" value="RXM90801.1"/>
    <property type="molecule type" value="Genomic_DNA"/>
</dbReference>
<dbReference type="AlphaFoldDB" id="A0A444URK5"/>
<dbReference type="Proteomes" id="UP000289886">
    <property type="component" value="Unassembled WGS sequence"/>
</dbReference>
<protein>
    <submittedName>
        <fullName evidence="2">Uncharacterized protein</fullName>
    </submittedName>
</protein>
<keyword evidence="3" id="KW-1185">Reference proteome</keyword>
<organism evidence="2 3">
    <name type="scientific">Acipenser ruthenus</name>
    <name type="common">Sterlet sturgeon</name>
    <dbReference type="NCBI Taxonomy" id="7906"/>
    <lineage>
        <taxon>Eukaryota</taxon>
        <taxon>Metazoa</taxon>
        <taxon>Chordata</taxon>
        <taxon>Craniata</taxon>
        <taxon>Vertebrata</taxon>
        <taxon>Euteleostomi</taxon>
        <taxon>Actinopterygii</taxon>
        <taxon>Chondrostei</taxon>
        <taxon>Acipenseriformes</taxon>
        <taxon>Acipenseridae</taxon>
        <taxon>Acipenser</taxon>
    </lineage>
</organism>
<evidence type="ECO:0000313" key="3">
    <source>
        <dbReference type="Proteomes" id="UP000289886"/>
    </source>
</evidence>
<sequence>MPDVCLACLDEEGRCFLCGEVRYLPLSQSHAWQEMEEPESPATEGKALFAKRIWGWLVEPGRNAEEALPDVSNLLWARDGERWEAWEKQHHPVSHGRCRHGNPLPGCRYGRAPAISSSIGKSPTASPGDARRWERSCSRGGGRSRPLGGESGAGWWSLGGMLKRPSLM</sequence>
<evidence type="ECO:0000256" key="1">
    <source>
        <dbReference type="SAM" id="MobiDB-lite"/>
    </source>
</evidence>
<comment type="caution">
    <text evidence="2">The sequence shown here is derived from an EMBL/GenBank/DDBJ whole genome shotgun (WGS) entry which is preliminary data.</text>
</comment>
<accession>A0A444URK5</accession>
<name>A0A444URK5_ACIRT</name>
<evidence type="ECO:0000313" key="2">
    <source>
        <dbReference type="EMBL" id="RXM90801.1"/>
    </source>
</evidence>
<proteinExistence type="predicted"/>
<feature type="region of interest" description="Disordered" evidence="1">
    <location>
        <begin position="115"/>
        <end position="150"/>
    </location>
</feature>
<reference evidence="2 3" key="1">
    <citation type="submission" date="2019-01" db="EMBL/GenBank/DDBJ databases">
        <title>Draft Genome and Complete Hox-Cluster Characterization of the Sterlet Sturgeon (Acipenser ruthenus).</title>
        <authorList>
            <person name="Wei Q."/>
        </authorList>
    </citation>
    <scope>NUCLEOTIDE SEQUENCE [LARGE SCALE GENOMIC DNA]</scope>
    <source>
        <strain evidence="2">WHYD16114868_AA</strain>
        <tissue evidence="2">Blood</tissue>
    </source>
</reference>
<gene>
    <name evidence="2" type="ORF">EOD39_21834</name>
</gene>
<feature type="compositionally biased region" description="Polar residues" evidence="1">
    <location>
        <begin position="115"/>
        <end position="125"/>
    </location>
</feature>